<gene>
    <name evidence="10" type="primary">CALY</name>
</gene>
<dbReference type="AlphaFoldDB" id="A0A4X1V1W4"/>
<dbReference type="GO" id="GO:0032051">
    <property type="term" value="F:clathrin light chain binding"/>
    <property type="evidence" value="ECO:0007669"/>
    <property type="project" value="InterPro"/>
</dbReference>
<dbReference type="Ensembl" id="ENSSSCT00035104871.1">
    <property type="protein sequence ID" value="ENSSSCP00035044988.1"/>
    <property type="gene ID" value="ENSSSCG00035077012.1"/>
</dbReference>
<dbReference type="GO" id="GO:0030659">
    <property type="term" value="C:cytoplasmic vesicle membrane"/>
    <property type="evidence" value="ECO:0007669"/>
    <property type="project" value="UniProtKB-SubCell"/>
</dbReference>
<dbReference type="PANTHER" id="PTHR28546">
    <property type="entry name" value="NEURONAL VESICLE TRAFFICKING-ASSOCIATED PROTEIN 2-RELATED"/>
    <property type="match status" value="1"/>
</dbReference>
<reference evidence="10 11" key="1">
    <citation type="submission" date="2017-08" db="EMBL/GenBank/DDBJ databases">
        <title>USMARCv1.0.</title>
        <authorList>
            <person name="Hannum G.I."/>
            <person name="Koren S."/>
            <person name="Schroeder S.G."/>
            <person name="Chin S.C."/>
            <person name="Nonneman D.J."/>
            <person name="Becker S.A."/>
            <person name="Rosen B.D."/>
            <person name="Bickhart D.M."/>
            <person name="Putnam N.H."/>
            <person name="Green R.E."/>
            <person name="Tuggle C.K."/>
            <person name="Liu H."/>
            <person name="Rohrer G.A."/>
            <person name="Warr A."/>
            <person name="Hall R."/>
            <person name="Kim K."/>
            <person name="Hume D.A."/>
            <person name="Talbot R."/>
            <person name="Chow W."/>
            <person name="Howe K."/>
            <person name="Schwartz A.S."/>
            <person name="Watson M."/>
            <person name="Archibald A.L."/>
            <person name="Phillippy A.M."/>
            <person name="Smith T.P.L."/>
        </authorList>
    </citation>
    <scope>NUCLEOTIDE SEQUENCE [LARGE SCALE GENOMIC DNA]</scope>
</reference>
<keyword evidence="6 9" id="KW-0472">Membrane</keyword>
<dbReference type="Proteomes" id="UP000694723">
    <property type="component" value="Unplaced"/>
</dbReference>
<comment type="subcellular location">
    <subcellularLocation>
        <location evidence="1">Cytoplasmic vesicle membrane</location>
    </subcellularLocation>
    <subcellularLocation>
        <location evidence="2">Membrane</location>
        <topology evidence="2">Single-pass membrane protein</topology>
    </subcellularLocation>
</comment>
<dbReference type="Proteomes" id="UP000694570">
    <property type="component" value="Unplaced"/>
</dbReference>
<comment type="similarity">
    <text evidence="3">Belongs to the NSG family.</text>
</comment>
<evidence type="ECO:0000313" key="10">
    <source>
        <dbReference type="Ensembl" id="ENSSSCP00070036686.1"/>
    </source>
</evidence>
<organism evidence="10 11">
    <name type="scientific">Sus scrofa</name>
    <name type="common">Pig</name>
    <dbReference type="NCBI Taxonomy" id="9823"/>
    <lineage>
        <taxon>Eukaryota</taxon>
        <taxon>Metazoa</taxon>
        <taxon>Chordata</taxon>
        <taxon>Craniata</taxon>
        <taxon>Vertebrata</taxon>
        <taxon>Euteleostomi</taxon>
        <taxon>Mammalia</taxon>
        <taxon>Eutheria</taxon>
        <taxon>Laurasiatheria</taxon>
        <taxon>Artiodactyla</taxon>
        <taxon>Suina</taxon>
        <taxon>Suidae</taxon>
        <taxon>Sus</taxon>
    </lineage>
</organism>
<name>A0A4X1V1W4_PIG</name>
<dbReference type="Ensembl" id="ENSSSCT00070043586.1">
    <property type="protein sequence ID" value="ENSSSCP00070036686.1"/>
    <property type="gene ID" value="ENSSSCG00070021928.1"/>
</dbReference>
<protein>
    <submittedName>
        <fullName evidence="10">Calcyon neuron specific vesicular protein</fullName>
    </submittedName>
</protein>
<dbReference type="Ensembl" id="ENSSSCT00030032474.1">
    <property type="protein sequence ID" value="ENSSSCP00030014595.1"/>
    <property type="gene ID" value="ENSSSCG00030023395.1"/>
</dbReference>
<sequence>MVWTSARWPVGSVQVACVCLWTGRGSPSTMVRLSCSFGKSSKDSGDLDGAAMDSVPLISPLDVSQLQPSFSDQVVIKTQTEYQLSSADQPKKFSDLEAQKLSGNPLEDGRSRMPTGRMIAFTMALLGCVLIMYKAIWYDQFSCPDGFLLRHKICTPLTLEMYYTELDPERHRSILAAIGAYPVGRKHGTETPWLANYHAFKEVPKARARPGAVAVTEPSRKPSGKPSGKASAPGEKEAAQKVAGSAPPPTPQ</sequence>
<reference evidence="10" key="2">
    <citation type="submission" date="2025-05" db="UniProtKB">
        <authorList>
            <consortium name="Ensembl"/>
        </authorList>
    </citation>
    <scope>IDENTIFICATION</scope>
</reference>
<dbReference type="ExpressionAtlas" id="A0A4X1V1W4">
    <property type="expression patterns" value="baseline"/>
</dbReference>
<dbReference type="InterPro" id="IPR009431">
    <property type="entry name" value="NSG"/>
</dbReference>
<proteinExistence type="inferred from homology"/>
<accession>A0A4X1V1W4</accession>
<dbReference type="Ensembl" id="ENSSSCT00040092152.1">
    <property type="protein sequence ID" value="ENSSSCP00040040657.1"/>
    <property type="gene ID" value="ENSSSCG00040067246.1"/>
</dbReference>
<dbReference type="PANTHER" id="PTHR28546:SF1">
    <property type="entry name" value="NEURON-SPECIFIC VESICULAR PROTEIN CALCYON"/>
    <property type="match status" value="1"/>
</dbReference>
<keyword evidence="7" id="KW-0968">Cytoplasmic vesicle</keyword>
<feature type="region of interest" description="Disordered" evidence="8">
    <location>
        <begin position="206"/>
        <end position="252"/>
    </location>
</feature>
<evidence type="ECO:0000256" key="5">
    <source>
        <dbReference type="ARBA" id="ARBA00022989"/>
    </source>
</evidence>
<evidence type="ECO:0000313" key="11">
    <source>
        <dbReference type="Proteomes" id="UP000314985"/>
    </source>
</evidence>
<evidence type="ECO:0000256" key="6">
    <source>
        <dbReference type="ARBA" id="ARBA00023136"/>
    </source>
</evidence>
<evidence type="ECO:0000256" key="4">
    <source>
        <dbReference type="ARBA" id="ARBA00022692"/>
    </source>
</evidence>
<keyword evidence="5 9" id="KW-1133">Transmembrane helix</keyword>
<evidence type="ECO:0000256" key="9">
    <source>
        <dbReference type="SAM" id="Phobius"/>
    </source>
</evidence>
<feature type="transmembrane region" description="Helical" evidence="9">
    <location>
        <begin position="118"/>
        <end position="138"/>
    </location>
</feature>
<evidence type="ECO:0000256" key="1">
    <source>
        <dbReference type="ARBA" id="ARBA00004156"/>
    </source>
</evidence>
<evidence type="ECO:0000256" key="3">
    <source>
        <dbReference type="ARBA" id="ARBA00007767"/>
    </source>
</evidence>
<dbReference type="Ensembl" id="ENSSSCT00025038344.1">
    <property type="protein sequence ID" value="ENSSSCP00025016176.1"/>
    <property type="gene ID" value="ENSSSCG00025028101.1"/>
</dbReference>
<evidence type="ECO:0000256" key="8">
    <source>
        <dbReference type="SAM" id="MobiDB-lite"/>
    </source>
</evidence>
<dbReference type="GO" id="GO:0048268">
    <property type="term" value="P:clathrin coat assembly"/>
    <property type="evidence" value="ECO:0007669"/>
    <property type="project" value="InterPro"/>
</dbReference>
<dbReference type="Proteomes" id="UP000694727">
    <property type="component" value="Unplaced"/>
</dbReference>
<dbReference type="Proteomes" id="UP000694720">
    <property type="component" value="Unplaced"/>
</dbReference>
<keyword evidence="4 9" id="KW-0812">Transmembrane</keyword>
<dbReference type="Ensembl" id="ENSSSCT00060046835.1">
    <property type="protein sequence ID" value="ENSSSCP00060020046.1"/>
    <property type="gene ID" value="ENSSSCG00060034550.1"/>
</dbReference>
<dbReference type="Proteomes" id="UP000694722">
    <property type="component" value="Unplaced"/>
</dbReference>
<dbReference type="Pfam" id="PF06387">
    <property type="entry name" value="Calcyon"/>
    <property type="match status" value="1"/>
</dbReference>
<evidence type="ECO:0000256" key="2">
    <source>
        <dbReference type="ARBA" id="ARBA00004167"/>
    </source>
</evidence>
<evidence type="ECO:0000256" key="7">
    <source>
        <dbReference type="ARBA" id="ARBA00023329"/>
    </source>
</evidence>
<dbReference type="Proteomes" id="UP000314985">
    <property type="component" value="Chromosome 14"/>
</dbReference>